<dbReference type="Gene3D" id="1.10.10.10">
    <property type="entry name" value="Winged helix-like DNA-binding domain superfamily/Winged helix DNA-binding domain"/>
    <property type="match status" value="1"/>
</dbReference>
<dbReference type="GO" id="GO:0006952">
    <property type="term" value="P:defense response"/>
    <property type="evidence" value="ECO:0007669"/>
    <property type="project" value="UniProtKB-KW"/>
</dbReference>
<keyword evidence="3" id="KW-0677">Repeat</keyword>
<dbReference type="Gene3D" id="1.10.8.430">
    <property type="entry name" value="Helical domain of apoptotic protease-activating factors"/>
    <property type="match status" value="1"/>
</dbReference>
<feature type="domain" description="Disease resistance protein At4g27190-like leucine-rich repeats" evidence="7">
    <location>
        <begin position="692"/>
        <end position="842"/>
    </location>
</feature>
<dbReference type="InterPro" id="IPR050905">
    <property type="entry name" value="Plant_NBS-LRR"/>
</dbReference>
<dbReference type="Proteomes" id="UP001408789">
    <property type="component" value="Unassembled WGS sequence"/>
</dbReference>
<dbReference type="PANTHER" id="PTHR33463">
    <property type="entry name" value="NB-ARC DOMAIN-CONTAINING PROTEIN-RELATED"/>
    <property type="match status" value="1"/>
</dbReference>
<evidence type="ECO:0000259" key="6">
    <source>
        <dbReference type="Pfam" id="PF00931"/>
    </source>
</evidence>
<comment type="similarity">
    <text evidence="1">Belongs to the disease resistance NB-LRR family.</text>
</comment>
<dbReference type="SUPFAM" id="SSF52047">
    <property type="entry name" value="RNI-like"/>
    <property type="match status" value="2"/>
</dbReference>
<dbReference type="InterPro" id="IPR002182">
    <property type="entry name" value="NB-ARC"/>
</dbReference>
<name>A0AAP0D325_9ASTR</name>
<evidence type="ECO:0000256" key="1">
    <source>
        <dbReference type="ARBA" id="ARBA00008894"/>
    </source>
</evidence>
<dbReference type="InterPro" id="IPR042197">
    <property type="entry name" value="Apaf_helical"/>
</dbReference>
<evidence type="ECO:0000256" key="2">
    <source>
        <dbReference type="ARBA" id="ARBA00022614"/>
    </source>
</evidence>
<feature type="domain" description="Disease resistance protein At4g27190-like leucine-rich repeats" evidence="7">
    <location>
        <begin position="1156"/>
        <end position="1254"/>
    </location>
</feature>
<dbReference type="Gene3D" id="3.80.10.10">
    <property type="entry name" value="Ribonuclease Inhibitor"/>
    <property type="match status" value="3"/>
</dbReference>
<organism evidence="8 9">
    <name type="scientific">Deinandra increscens subsp. villosa</name>
    <dbReference type="NCBI Taxonomy" id="3103831"/>
    <lineage>
        <taxon>Eukaryota</taxon>
        <taxon>Viridiplantae</taxon>
        <taxon>Streptophyta</taxon>
        <taxon>Embryophyta</taxon>
        <taxon>Tracheophyta</taxon>
        <taxon>Spermatophyta</taxon>
        <taxon>Magnoliopsida</taxon>
        <taxon>eudicotyledons</taxon>
        <taxon>Gunneridae</taxon>
        <taxon>Pentapetalae</taxon>
        <taxon>asterids</taxon>
        <taxon>campanulids</taxon>
        <taxon>Asterales</taxon>
        <taxon>Asteraceae</taxon>
        <taxon>Asteroideae</taxon>
        <taxon>Heliantheae alliance</taxon>
        <taxon>Madieae</taxon>
        <taxon>Madiinae</taxon>
        <taxon>Deinandra</taxon>
    </lineage>
</organism>
<evidence type="ECO:0000256" key="4">
    <source>
        <dbReference type="ARBA" id="ARBA00022821"/>
    </source>
</evidence>
<evidence type="ECO:0000313" key="8">
    <source>
        <dbReference type="EMBL" id="KAK9064937.1"/>
    </source>
</evidence>
<evidence type="ECO:0000256" key="5">
    <source>
        <dbReference type="ARBA" id="ARBA00022840"/>
    </source>
</evidence>
<dbReference type="InterPro" id="IPR057135">
    <property type="entry name" value="At4g27190-like_LRR"/>
</dbReference>
<dbReference type="PRINTS" id="PR00364">
    <property type="entry name" value="DISEASERSIST"/>
</dbReference>
<dbReference type="InterPro" id="IPR032675">
    <property type="entry name" value="LRR_dom_sf"/>
</dbReference>
<keyword evidence="2" id="KW-0433">Leucine-rich repeat</keyword>
<sequence>MIALCGMGGVGKTTMMEQLKKVVEDSKMFDWVVKLVLGENPDPIAIQQAIAEYVGKDLSETSKNARADRLHKIFEGMSEQGQKKILVIMDDVWKEVNLKDIGLATPLPKGFKLLFTSRSQYVCAQMGVKTSSIFDIRVLEKAEAKTLFFRIVGLCRSEGNDPELQKMGEDIVKKCGGLPIAIITIAKVLNGNIKEAWKETLSNLQNNDLQDLDDIIYKVFEMSYNNLKKDDDKAIFLLSGLFPEDCNIPLEDLMMYGWGLSLFTKVNTLAEARRRVNVCVNNLIRANLLTQSGSMGYVKMHDLVRAFVLSNFSKLKQASIFNHDDMSLQWRIEDAHESYNRILLKCTDMSEFSVDFTKHADLSLLILIDGNRLLKFPKNLYRTMEKLEVVSYQNMYLPSLPVTFVHSTKLRTLCLRSCTLINDDINFIGSLSNLETLSFANCGLRRLPSTIGKLKKLKLLDITGCVSLCIEDGVFQNLESLEELYMRASPGQPIRFTDANCDELEILSSRLFALELELFENKVQSKYVSFKNLERFRISIGCESKYIEKYSFINTLDLVADCNELQECNIMDLFEETEELQLQVKNMNNLEDVSLHHTFSHLRVLHVSMCPILKALVGGINRVGVIGFQKLTFMSLVDLPKMVGLCDDKIELSEMVELRLDGLPIFTSIYSENSNICAPQSLLNEKVVIPKLEKLYISSMESLKQIWPSYISAGNNNICNLKEVTVRRCDSLINLFPTNPLPLLNHLEKLEVEKCSSVEVLFNIDFEHVCEMDGYRTCRLRCISVYGLDKLKELWRIRGGVNGSDILINGFKNVESIEIRFCKGFTNLFTPITANFDLEALTTYNTWKIGKEIDGISKGEITEVDDYIPNVTYPSYLLRKCHRLQYLDLREDKRVGDVVFEIDDQSSKQLEAIQLPLLLPYLEVLKLTFLEETNHVWKCNWKMFTIPQHQPLQLPFQNLSHIILKYSHKIKYLFSPLMAKYLSNLKFVDINRCNGIEEVISSRDDEKEANTTSASSHKNITFFPNLDTLALEFLLCLKSVDGGDIKTNTIQHDQFQISAQVISDSWWFCQCSRKIIICKCDALESLIPWYAVAHMKRLEELEIESCNRMIEVFESKSINYSTSNSNVDEGSASHGAGTTLTSPMLKRTTTVVVPKLFNLKRVSIIGCDFLPHIFTFSTLESLNQLKELKVKKCNAIQVIVKEEKTTSSKVVVFPRLESLQLENLPKLKGFFLGLNDFRFPSLDDVVIDDCPGLIMFTYGESKTKKLKYIRTGFGKRSLEYGLNFQAAFPTCSNDIISKRDVFLFS</sequence>
<dbReference type="InterPro" id="IPR036388">
    <property type="entry name" value="WH-like_DNA-bd_sf"/>
</dbReference>
<protein>
    <recommendedName>
        <fullName evidence="10">NB-ARC domain-containing protein</fullName>
    </recommendedName>
</protein>
<dbReference type="EMBL" id="JBCNJP010000017">
    <property type="protein sequence ID" value="KAK9064937.1"/>
    <property type="molecule type" value="Genomic_DNA"/>
</dbReference>
<gene>
    <name evidence="8" type="ORF">SSX86_016320</name>
</gene>
<evidence type="ECO:0000256" key="3">
    <source>
        <dbReference type="ARBA" id="ARBA00022737"/>
    </source>
</evidence>
<accession>A0AAP0D325</accession>
<reference evidence="8 9" key="1">
    <citation type="submission" date="2024-04" db="EMBL/GenBank/DDBJ databases">
        <title>The reference genome of an endangered Asteraceae, Deinandra increscens subsp. villosa, native to the Central Coast of California.</title>
        <authorList>
            <person name="Guilliams M."/>
            <person name="Hasenstab-Lehman K."/>
            <person name="Meyer R."/>
            <person name="Mcevoy S."/>
        </authorList>
    </citation>
    <scope>NUCLEOTIDE SEQUENCE [LARGE SCALE GENOMIC DNA]</scope>
    <source>
        <tissue evidence="8">Leaf</tissue>
    </source>
</reference>
<keyword evidence="9" id="KW-1185">Reference proteome</keyword>
<comment type="caution">
    <text evidence="8">The sequence shown here is derived from an EMBL/GenBank/DDBJ whole genome shotgun (WGS) entry which is preliminary data.</text>
</comment>
<dbReference type="SUPFAM" id="SSF52540">
    <property type="entry name" value="P-loop containing nucleoside triphosphate hydrolases"/>
    <property type="match status" value="1"/>
</dbReference>
<dbReference type="Gene3D" id="3.40.50.300">
    <property type="entry name" value="P-loop containing nucleotide triphosphate hydrolases"/>
    <property type="match status" value="1"/>
</dbReference>
<feature type="domain" description="NB-ARC" evidence="6">
    <location>
        <begin position="2"/>
        <end position="152"/>
    </location>
</feature>
<keyword evidence="5" id="KW-0547">Nucleotide-binding</keyword>
<evidence type="ECO:0008006" key="10">
    <source>
        <dbReference type="Google" id="ProtNLM"/>
    </source>
</evidence>
<dbReference type="InterPro" id="IPR027417">
    <property type="entry name" value="P-loop_NTPase"/>
</dbReference>
<feature type="domain" description="Disease resistance protein At4g27190-like leucine-rich repeats" evidence="7">
    <location>
        <begin position="953"/>
        <end position="1040"/>
    </location>
</feature>
<keyword evidence="5" id="KW-0067">ATP-binding</keyword>
<dbReference type="PANTHER" id="PTHR33463:SF96">
    <property type="entry name" value="LEUCINE-RICH REPEAT DOMAIN, L DOMAIN-LIKE PROTEIN-RELATED"/>
    <property type="match status" value="1"/>
</dbReference>
<dbReference type="Pfam" id="PF00931">
    <property type="entry name" value="NB-ARC"/>
    <property type="match status" value="1"/>
</dbReference>
<evidence type="ECO:0000259" key="7">
    <source>
        <dbReference type="Pfam" id="PF23247"/>
    </source>
</evidence>
<evidence type="ECO:0000313" key="9">
    <source>
        <dbReference type="Proteomes" id="UP001408789"/>
    </source>
</evidence>
<dbReference type="SUPFAM" id="SSF52058">
    <property type="entry name" value="L domain-like"/>
    <property type="match status" value="1"/>
</dbReference>
<dbReference type="GO" id="GO:0043531">
    <property type="term" value="F:ADP binding"/>
    <property type="evidence" value="ECO:0007669"/>
    <property type="project" value="InterPro"/>
</dbReference>
<proteinExistence type="inferred from homology"/>
<dbReference type="GO" id="GO:0005524">
    <property type="term" value="F:ATP binding"/>
    <property type="evidence" value="ECO:0007669"/>
    <property type="project" value="UniProtKB-KW"/>
</dbReference>
<keyword evidence="4" id="KW-0611">Plant defense</keyword>
<dbReference type="Pfam" id="PF23247">
    <property type="entry name" value="LRR_RPS2"/>
    <property type="match status" value="3"/>
</dbReference>